<dbReference type="EMBL" id="CP017758">
    <property type="protein sequence ID" value="AQV97848.1"/>
    <property type="molecule type" value="Genomic_DNA"/>
</dbReference>
<keyword evidence="1" id="KW-0812">Transmembrane</keyword>
<name>A0A1U9UYP2_CUPNE</name>
<dbReference type="KEGG" id="cuh:BJN34_28690"/>
<accession>A0A1U9UYP2</accession>
<evidence type="ECO:0000313" key="3">
    <source>
        <dbReference type="Proteomes" id="UP000189627"/>
    </source>
</evidence>
<evidence type="ECO:0000313" key="2">
    <source>
        <dbReference type="EMBL" id="AQV97848.1"/>
    </source>
</evidence>
<proteinExistence type="predicted"/>
<evidence type="ECO:0000256" key="1">
    <source>
        <dbReference type="SAM" id="Phobius"/>
    </source>
</evidence>
<dbReference type="Proteomes" id="UP000189627">
    <property type="component" value="Chromosome 2"/>
</dbReference>
<dbReference type="AlphaFoldDB" id="A0A1U9UYP2"/>
<gene>
    <name evidence="2" type="ORF">BJN34_28690</name>
</gene>
<organism evidence="2 3">
    <name type="scientific">Cupriavidus necator</name>
    <name type="common">Alcaligenes eutrophus</name>
    <name type="synonym">Ralstonia eutropha</name>
    <dbReference type="NCBI Taxonomy" id="106590"/>
    <lineage>
        <taxon>Bacteria</taxon>
        <taxon>Pseudomonadati</taxon>
        <taxon>Pseudomonadota</taxon>
        <taxon>Betaproteobacteria</taxon>
        <taxon>Burkholderiales</taxon>
        <taxon>Burkholderiaceae</taxon>
        <taxon>Cupriavidus</taxon>
    </lineage>
</organism>
<feature type="transmembrane region" description="Helical" evidence="1">
    <location>
        <begin position="27"/>
        <end position="46"/>
    </location>
</feature>
<protein>
    <submittedName>
        <fullName evidence="2">Phosphonate ABC transporter, permease protein PhnE</fullName>
    </submittedName>
</protein>
<keyword evidence="1" id="KW-0472">Membrane</keyword>
<reference evidence="3" key="1">
    <citation type="submission" date="2017-02" db="EMBL/GenBank/DDBJ databases">
        <title>Complete genome sequence of Cupriavidus necator strain NH9, a 3-chlorobenzoate degrader.</title>
        <authorList>
            <person name="Moriuchi R."/>
            <person name="Dohra H."/>
            <person name="Ogawa N."/>
        </authorList>
    </citation>
    <scope>NUCLEOTIDE SEQUENCE [LARGE SCALE GENOMIC DNA]</scope>
    <source>
        <strain evidence="3">NH9</strain>
    </source>
</reference>
<sequence length="90" mass="9879">MPLACLAARHYTPNRLTYTLARGSISLLRSAPELIVALFLILAYGFGKSPRGTQAADRLLLVHAKLASDGVQILPREFSGIRRPADPHER</sequence>
<keyword evidence="1" id="KW-1133">Transmembrane helix</keyword>